<keyword evidence="1 3" id="KW-0238">DNA-binding</keyword>
<protein>
    <submittedName>
        <fullName evidence="6">KDP operon transcriptional regulatory protein KdpE</fullName>
    </submittedName>
</protein>
<feature type="modified residue" description="4-aspartylphosphate" evidence="2">
    <location>
        <position position="55"/>
    </location>
</feature>
<dbReference type="InterPro" id="IPR001867">
    <property type="entry name" value="OmpR/PhoB-type_DNA-bd"/>
</dbReference>
<proteinExistence type="predicted"/>
<dbReference type="PROSITE" id="PS51755">
    <property type="entry name" value="OMPR_PHOB"/>
    <property type="match status" value="1"/>
</dbReference>
<reference evidence="7" key="1">
    <citation type="submission" date="2019-12" db="EMBL/GenBank/DDBJ databases">
        <title>Complete genome of Terracaulis silvestris 0127_4.</title>
        <authorList>
            <person name="Vieira S."/>
            <person name="Riedel T."/>
            <person name="Sproer C."/>
            <person name="Pascual J."/>
            <person name="Boedeker C."/>
            <person name="Overmann J."/>
        </authorList>
    </citation>
    <scope>NUCLEOTIDE SEQUENCE [LARGE SCALE GENOMIC DNA]</scope>
    <source>
        <strain evidence="7">0127_4</strain>
    </source>
</reference>
<dbReference type="Gene3D" id="1.10.10.10">
    <property type="entry name" value="Winged helix-like DNA-binding domain superfamily/Winged helix DNA-binding domain"/>
    <property type="match status" value="1"/>
</dbReference>
<evidence type="ECO:0000259" key="5">
    <source>
        <dbReference type="PROSITE" id="PS51755"/>
    </source>
</evidence>
<gene>
    <name evidence="6" type="primary">kdpE</name>
    <name evidence="6" type="ORF">DSM104635_00987</name>
</gene>
<dbReference type="InterPro" id="IPR001789">
    <property type="entry name" value="Sig_transdc_resp-reg_receiver"/>
</dbReference>
<dbReference type="InterPro" id="IPR036388">
    <property type="entry name" value="WH-like_DNA-bd_sf"/>
</dbReference>
<feature type="DNA-binding region" description="OmpR/PhoB-type" evidence="3">
    <location>
        <begin position="129"/>
        <end position="227"/>
    </location>
</feature>
<evidence type="ECO:0000256" key="3">
    <source>
        <dbReference type="PROSITE-ProRule" id="PRU01091"/>
    </source>
</evidence>
<dbReference type="EMBL" id="CP047045">
    <property type="protein sequence ID" value="QGZ94171.1"/>
    <property type="molecule type" value="Genomic_DNA"/>
</dbReference>
<dbReference type="InterPro" id="IPR039420">
    <property type="entry name" value="WalR-like"/>
</dbReference>
<evidence type="ECO:0000259" key="4">
    <source>
        <dbReference type="PROSITE" id="PS50110"/>
    </source>
</evidence>
<dbReference type="RefSeq" id="WP_158765131.1">
    <property type="nucleotide sequence ID" value="NZ_CP047045.1"/>
</dbReference>
<dbReference type="KEGG" id="tsv:DSM104635_00987"/>
<dbReference type="SUPFAM" id="SSF52172">
    <property type="entry name" value="CheY-like"/>
    <property type="match status" value="1"/>
</dbReference>
<dbReference type="Pfam" id="PF00486">
    <property type="entry name" value="Trans_reg_C"/>
    <property type="match status" value="1"/>
</dbReference>
<name>A0A6I6MJU1_9CAUL</name>
<dbReference type="PROSITE" id="PS50110">
    <property type="entry name" value="RESPONSE_REGULATORY"/>
    <property type="match status" value="1"/>
</dbReference>
<keyword evidence="7" id="KW-1185">Reference proteome</keyword>
<evidence type="ECO:0000313" key="6">
    <source>
        <dbReference type="EMBL" id="QGZ94171.1"/>
    </source>
</evidence>
<dbReference type="PANTHER" id="PTHR48111:SF50">
    <property type="entry name" value="KDP OPERON TRANSCRIPTIONAL REGULATORY PROTEIN KDPE"/>
    <property type="match status" value="1"/>
</dbReference>
<dbReference type="InterPro" id="IPR011006">
    <property type="entry name" value="CheY-like_superfamily"/>
</dbReference>
<dbReference type="GO" id="GO:0000976">
    <property type="term" value="F:transcription cis-regulatory region binding"/>
    <property type="evidence" value="ECO:0007669"/>
    <property type="project" value="TreeGrafter"/>
</dbReference>
<dbReference type="GO" id="GO:0032993">
    <property type="term" value="C:protein-DNA complex"/>
    <property type="evidence" value="ECO:0007669"/>
    <property type="project" value="TreeGrafter"/>
</dbReference>
<evidence type="ECO:0000256" key="1">
    <source>
        <dbReference type="ARBA" id="ARBA00023125"/>
    </source>
</evidence>
<organism evidence="6 7">
    <name type="scientific">Terricaulis silvestris</name>
    <dbReference type="NCBI Taxonomy" id="2686094"/>
    <lineage>
        <taxon>Bacteria</taxon>
        <taxon>Pseudomonadati</taxon>
        <taxon>Pseudomonadota</taxon>
        <taxon>Alphaproteobacteria</taxon>
        <taxon>Caulobacterales</taxon>
        <taxon>Caulobacteraceae</taxon>
        <taxon>Terricaulis</taxon>
    </lineage>
</organism>
<dbReference type="Proteomes" id="UP000431269">
    <property type="component" value="Chromosome"/>
</dbReference>
<keyword evidence="2" id="KW-0597">Phosphoprotein</keyword>
<dbReference type="SMART" id="SM00448">
    <property type="entry name" value="REC"/>
    <property type="match status" value="1"/>
</dbReference>
<evidence type="ECO:0000313" key="7">
    <source>
        <dbReference type="Proteomes" id="UP000431269"/>
    </source>
</evidence>
<evidence type="ECO:0000256" key="2">
    <source>
        <dbReference type="PROSITE-ProRule" id="PRU00169"/>
    </source>
</evidence>
<feature type="domain" description="Response regulatory" evidence="4">
    <location>
        <begin position="6"/>
        <end position="119"/>
    </location>
</feature>
<sequence>MLAEICALIVEDDPAFRRSLSTTLKAAGYRVVEAGALADATRAIAHHCPAIVLVDLGLPDGDGLSLIAAIRRDAWTPIVVISARDAEAMKVAALDAGADDYVTKPFGVDELLARVRAALRHGVQSGGAPPTVHTGALAIDLAARVVRLSGKEIDLTPKEYAILAHLAARLGAVVRHGELLKSVWGSERADVQYLRVYISQLRGKLEAEPNNPRYIISEPAVGYRLVQSSQ</sequence>
<accession>A0A6I6MJU1</accession>
<dbReference type="Gene3D" id="3.40.50.2300">
    <property type="match status" value="1"/>
</dbReference>
<dbReference type="GO" id="GO:0000156">
    <property type="term" value="F:phosphorelay response regulator activity"/>
    <property type="evidence" value="ECO:0007669"/>
    <property type="project" value="TreeGrafter"/>
</dbReference>
<feature type="domain" description="OmpR/PhoB-type" evidence="5">
    <location>
        <begin position="129"/>
        <end position="227"/>
    </location>
</feature>
<dbReference type="Gene3D" id="6.10.250.690">
    <property type="match status" value="1"/>
</dbReference>
<dbReference type="GO" id="GO:0005829">
    <property type="term" value="C:cytosol"/>
    <property type="evidence" value="ECO:0007669"/>
    <property type="project" value="TreeGrafter"/>
</dbReference>
<dbReference type="PANTHER" id="PTHR48111">
    <property type="entry name" value="REGULATOR OF RPOS"/>
    <property type="match status" value="1"/>
</dbReference>
<dbReference type="Pfam" id="PF00072">
    <property type="entry name" value="Response_reg"/>
    <property type="match status" value="1"/>
</dbReference>
<dbReference type="AlphaFoldDB" id="A0A6I6MJU1"/>
<dbReference type="SMART" id="SM00862">
    <property type="entry name" value="Trans_reg_C"/>
    <property type="match status" value="1"/>
</dbReference>
<dbReference type="GO" id="GO:0006355">
    <property type="term" value="P:regulation of DNA-templated transcription"/>
    <property type="evidence" value="ECO:0007669"/>
    <property type="project" value="InterPro"/>
</dbReference>
<dbReference type="CDD" id="cd00383">
    <property type="entry name" value="trans_reg_C"/>
    <property type="match status" value="1"/>
</dbReference>